<dbReference type="CDD" id="cd02947">
    <property type="entry name" value="TRX_family"/>
    <property type="match status" value="1"/>
</dbReference>
<dbReference type="InterPro" id="IPR013766">
    <property type="entry name" value="Thioredoxin_domain"/>
</dbReference>
<evidence type="ECO:0000259" key="1">
    <source>
        <dbReference type="Pfam" id="PF00085"/>
    </source>
</evidence>
<dbReference type="EMBL" id="DRUC01000040">
    <property type="protein sequence ID" value="HHF48047.1"/>
    <property type="molecule type" value="Genomic_DNA"/>
</dbReference>
<protein>
    <submittedName>
        <fullName evidence="2">Thioredoxin</fullName>
    </submittedName>
</protein>
<dbReference type="Gene3D" id="3.40.30.10">
    <property type="entry name" value="Glutaredoxin"/>
    <property type="match status" value="1"/>
</dbReference>
<organism evidence="2">
    <name type="scientific">Geoglobus ahangari</name>
    <dbReference type="NCBI Taxonomy" id="113653"/>
    <lineage>
        <taxon>Archaea</taxon>
        <taxon>Methanobacteriati</taxon>
        <taxon>Methanobacteriota</taxon>
        <taxon>Archaeoglobi</taxon>
        <taxon>Archaeoglobales</taxon>
        <taxon>Archaeoglobaceae</taxon>
        <taxon>Geoglobus</taxon>
    </lineage>
</organism>
<dbReference type="AlphaFoldDB" id="A0A7C3YPB1"/>
<proteinExistence type="predicted"/>
<dbReference type="EMBL" id="DTAK01000013">
    <property type="protein sequence ID" value="HGU59074.1"/>
    <property type="molecule type" value="Genomic_DNA"/>
</dbReference>
<feature type="domain" description="Thioredoxin" evidence="1">
    <location>
        <begin position="5"/>
        <end position="80"/>
    </location>
</feature>
<dbReference type="SUPFAM" id="SSF52833">
    <property type="entry name" value="Thioredoxin-like"/>
    <property type="match status" value="1"/>
</dbReference>
<accession>A0A7C3YPB1</accession>
<gene>
    <name evidence="4" type="ORF">ENL48_02275</name>
    <name evidence="3" type="ORF">ENT89_02555</name>
    <name evidence="2" type="ORF">ENX77_01550</name>
</gene>
<dbReference type="EMBL" id="DTPI01000008">
    <property type="protein sequence ID" value="HGE65805.1"/>
    <property type="molecule type" value="Genomic_DNA"/>
</dbReference>
<comment type="caution">
    <text evidence="2">The sequence shown here is derived from an EMBL/GenBank/DDBJ whole genome shotgun (WGS) entry which is preliminary data.</text>
</comment>
<dbReference type="Pfam" id="PF00085">
    <property type="entry name" value="Thioredoxin"/>
    <property type="match status" value="1"/>
</dbReference>
<sequence>MIKAIVFTSDSCPCCRIFEKIVIDGLKRKFPIEFELINVSKNPDLVEKYNIEIVPTLILVKDGEVIGGFMGYSDLRTAETAIKKQLKAKCYGKYP</sequence>
<evidence type="ECO:0000313" key="2">
    <source>
        <dbReference type="EMBL" id="HGE65805.1"/>
    </source>
</evidence>
<name>A0A7C3YPB1_9EURY</name>
<reference evidence="2" key="1">
    <citation type="journal article" date="2020" name="mSystems">
        <title>Genome- and Community-Level Interaction Insights into Carbon Utilization and Element Cycling Functions of Hydrothermarchaeota in Hydrothermal Sediment.</title>
        <authorList>
            <person name="Zhou Z."/>
            <person name="Liu Y."/>
            <person name="Xu W."/>
            <person name="Pan J."/>
            <person name="Luo Z.H."/>
            <person name="Li M."/>
        </authorList>
    </citation>
    <scope>NUCLEOTIDE SEQUENCE [LARGE SCALE GENOMIC DNA]</scope>
    <source>
        <strain evidence="4">SpSt-10</strain>
        <strain evidence="3">SpSt-62</strain>
        <strain evidence="2">SpSt-97</strain>
    </source>
</reference>
<evidence type="ECO:0000313" key="3">
    <source>
        <dbReference type="EMBL" id="HGU59074.1"/>
    </source>
</evidence>
<evidence type="ECO:0000313" key="4">
    <source>
        <dbReference type="EMBL" id="HHF48047.1"/>
    </source>
</evidence>
<dbReference type="InterPro" id="IPR036249">
    <property type="entry name" value="Thioredoxin-like_sf"/>
</dbReference>